<reference evidence="2 3" key="1">
    <citation type="journal article" date="2016" name="Nat. Commun.">
        <title>Thousands of microbial genomes shed light on interconnected biogeochemical processes in an aquifer system.</title>
        <authorList>
            <person name="Anantharaman K."/>
            <person name="Brown C.T."/>
            <person name="Hug L.A."/>
            <person name="Sharon I."/>
            <person name="Castelle C.J."/>
            <person name="Probst A.J."/>
            <person name="Thomas B.C."/>
            <person name="Singh A."/>
            <person name="Wilkins M.J."/>
            <person name="Karaoz U."/>
            <person name="Brodie E.L."/>
            <person name="Williams K.H."/>
            <person name="Hubbard S.S."/>
            <person name="Banfield J.F."/>
        </authorList>
    </citation>
    <scope>NUCLEOTIDE SEQUENCE [LARGE SCALE GENOMIC DNA]</scope>
</reference>
<evidence type="ECO:0000313" key="2">
    <source>
        <dbReference type="EMBL" id="OHA05526.1"/>
    </source>
</evidence>
<evidence type="ECO:0000256" key="1">
    <source>
        <dbReference type="SAM" id="Phobius"/>
    </source>
</evidence>
<sequence length="177" mass="20262">MTWKKLFKTFKGFFEGHMRFLVCGESENQECNGKGSLVSLKCGHKNFSEFIQNHSLDILYSLFAFITHAYFVVILVSFFLQSYIPHSTIRLADSLSDPYLGIIGIYLVLKEVRIRTGTSRSYRVLGEVFVVAWVLLLFTSTVLTFVSESYHVDDVYKLIVTNSLASVIIRIGTLFKY</sequence>
<feature type="transmembrane region" description="Helical" evidence="1">
    <location>
        <begin position="58"/>
        <end position="84"/>
    </location>
</feature>
<dbReference type="EMBL" id="MHQO01000050">
    <property type="protein sequence ID" value="OHA05526.1"/>
    <property type="molecule type" value="Genomic_DNA"/>
</dbReference>
<organism evidence="2 3">
    <name type="scientific">Candidatus Sungbacteria bacterium RIFCSPLOWO2_01_FULL_47_10</name>
    <dbReference type="NCBI Taxonomy" id="1802276"/>
    <lineage>
        <taxon>Bacteria</taxon>
        <taxon>Candidatus Sungiibacteriota</taxon>
    </lineage>
</organism>
<dbReference type="Proteomes" id="UP000177982">
    <property type="component" value="Unassembled WGS sequence"/>
</dbReference>
<dbReference type="AlphaFoldDB" id="A0A1G2L1E6"/>
<keyword evidence="1" id="KW-0472">Membrane</keyword>
<keyword evidence="1" id="KW-0812">Transmembrane</keyword>
<feature type="transmembrane region" description="Helical" evidence="1">
    <location>
        <begin position="124"/>
        <end position="146"/>
    </location>
</feature>
<feature type="transmembrane region" description="Helical" evidence="1">
    <location>
        <begin position="96"/>
        <end position="112"/>
    </location>
</feature>
<name>A0A1G2L1E6_9BACT</name>
<comment type="caution">
    <text evidence="2">The sequence shown here is derived from an EMBL/GenBank/DDBJ whole genome shotgun (WGS) entry which is preliminary data.</text>
</comment>
<accession>A0A1G2L1E6</accession>
<keyword evidence="1" id="KW-1133">Transmembrane helix</keyword>
<proteinExistence type="predicted"/>
<protein>
    <submittedName>
        <fullName evidence="2">Uncharacterized protein</fullName>
    </submittedName>
</protein>
<evidence type="ECO:0000313" key="3">
    <source>
        <dbReference type="Proteomes" id="UP000177982"/>
    </source>
</evidence>
<gene>
    <name evidence="2" type="ORF">A2934_05475</name>
</gene>